<comment type="catalytic activity">
    <reaction evidence="7">
        <text>cyclobutadipyrimidine (in DNA) = 2 pyrimidine residues (in DNA).</text>
        <dbReference type="EC" id="4.1.99.3"/>
    </reaction>
</comment>
<dbReference type="InterPro" id="IPR006050">
    <property type="entry name" value="DNA_photolyase_N"/>
</dbReference>
<dbReference type="InterPro" id="IPR005101">
    <property type="entry name" value="Cryptochr/Photolyase_FAD-bd"/>
</dbReference>
<dbReference type="PROSITE" id="PS00394">
    <property type="entry name" value="DNA_PHOTOLYASES_1_1"/>
    <property type="match status" value="1"/>
</dbReference>
<dbReference type="EC" id="4.1.99.3" evidence="2"/>
<feature type="binding site" evidence="8">
    <location>
        <position position="227"/>
    </location>
    <ligand>
        <name>FAD</name>
        <dbReference type="ChEBI" id="CHEBI:57692"/>
    </ligand>
</feature>
<dbReference type="EMBL" id="SMBX01000004">
    <property type="protein sequence ID" value="TCU98945.1"/>
    <property type="molecule type" value="Genomic_DNA"/>
</dbReference>
<sequence>MPKFERGLMWFRRDLRLEDNATLVQALRECRRLFCVFVFDTDILSTLPADDRRVAFIDDCITELDAELRAAGGGLIVRHEAAHKAIPDLARSLNADAVFAGRDYEPEAKSRDQRVAAALKLEQRHFLQCKDQAIFEMDEILNGQGEPYKVFTAYKNAWLKALRPTHIEPFINQPPSGTLAPPPAQLTQRPSLNDIGFGHPAHPIPVATGSRGAQGLLADFLPRMDLYHERRDFPAVKGPSYLSVHLRFGTISIRALAREAYPAMQAGSVGAATWLSELIWRDFYFMILHHFPHVAGQAFRPEYDSISWECGPEADKLFRAWCDGITGYPIVDAAMRQLNQTGYMHNRLRMVVASFLTKDLGIDWRRGEQYFARQLNDFDLSANNGGWQWAASTGCDAQPYFRIFNPITQSRKFDAQGHVIRRYVPELAALSSKDIHAPWLAQPTALVHAGITLGVSYPMPIVDHGCARKVTLARYGILKD</sequence>
<evidence type="ECO:0000313" key="12">
    <source>
        <dbReference type="EMBL" id="TCU98945.1"/>
    </source>
</evidence>
<evidence type="ECO:0000256" key="6">
    <source>
        <dbReference type="ARBA" id="ARBA00022991"/>
    </source>
</evidence>
<feature type="site" description="Electron transfer via tryptophanyl radical" evidence="9">
    <location>
        <position position="364"/>
    </location>
</feature>
<keyword evidence="13" id="KW-1185">Reference proteome</keyword>
<dbReference type="PANTHER" id="PTHR11455:SF9">
    <property type="entry name" value="CRYPTOCHROME CIRCADIAN CLOCK 5 ISOFORM X1"/>
    <property type="match status" value="1"/>
</dbReference>
<dbReference type="GO" id="GO:0003677">
    <property type="term" value="F:DNA binding"/>
    <property type="evidence" value="ECO:0007669"/>
    <property type="project" value="TreeGrafter"/>
</dbReference>
<evidence type="ECO:0000256" key="10">
    <source>
        <dbReference type="RuleBase" id="RU004182"/>
    </source>
</evidence>
<evidence type="ECO:0000256" key="8">
    <source>
        <dbReference type="PIRSR" id="PIRSR602081-1"/>
    </source>
</evidence>
<evidence type="ECO:0000259" key="11">
    <source>
        <dbReference type="PROSITE" id="PS51645"/>
    </source>
</evidence>
<comment type="cofactor">
    <cofactor evidence="8">
        <name>FAD</name>
        <dbReference type="ChEBI" id="CHEBI:57692"/>
    </cofactor>
    <text evidence="8">Binds 1 FAD per subunit.</text>
</comment>
<evidence type="ECO:0000256" key="3">
    <source>
        <dbReference type="ARBA" id="ARBA00014046"/>
    </source>
</evidence>
<comment type="similarity">
    <text evidence="10">Belongs to the DNA photolyase family.</text>
</comment>
<dbReference type="FunFam" id="1.10.579.10:FF:000003">
    <property type="entry name" value="Deoxyribodipyrimidine photo-lyase"/>
    <property type="match status" value="1"/>
</dbReference>
<dbReference type="RefSeq" id="WP_132476190.1">
    <property type="nucleotide sequence ID" value="NZ_JBHRVM010000001.1"/>
</dbReference>
<evidence type="ECO:0000256" key="2">
    <source>
        <dbReference type="ARBA" id="ARBA00013149"/>
    </source>
</evidence>
<accession>A0A4R3V2D2</accession>
<feature type="binding site" evidence="8">
    <location>
        <position position="274"/>
    </location>
    <ligand>
        <name>FAD</name>
        <dbReference type="ChEBI" id="CHEBI:57692"/>
    </ligand>
</feature>
<dbReference type="Proteomes" id="UP000294692">
    <property type="component" value="Unassembled WGS sequence"/>
</dbReference>
<comment type="caution">
    <text evidence="12">The sequence shown here is derived from an EMBL/GenBank/DDBJ whole genome shotgun (WGS) entry which is preliminary data.</text>
</comment>
<dbReference type="Gene3D" id="1.25.40.80">
    <property type="match status" value="1"/>
</dbReference>
<feature type="site" description="Electron transfer via tryptophanyl radical" evidence="9">
    <location>
        <position position="387"/>
    </location>
</feature>
<feature type="domain" description="Photolyase/cryptochrome alpha/beta" evidence="11">
    <location>
        <begin position="5"/>
        <end position="134"/>
    </location>
</feature>
<reference evidence="12 13" key="1">
    <citation type="submission" date="2019-03" db="EMBL/GenBank/DDBJ databases">
        <title>Genomic Encyclopedia of Type Strains, Phase IV (KMG-IV): sequencing the most valuable type-strain genomes for metagenomic binning, comparative biology and taxonomic classification.</title>
        <authorList>
            <person name="Goeker M."/>
        </authorList>
    </citation>
    <scope>NUCLEOTIDE SEQUENCE [LARGE SCALE GENOMIC DNA]</scope>
    <source>
        <strain evidence="12 13">DSM 100048</strain>
    </source>
</reference>
<feature type="site" description="Electron transfer via tryptophanyl radical" evidence="9">
    <location>
        <position position="308"/>
    </location>
</feature>
<comment type="cofactor">
    <cofactor evidence="1">
        <name>(6R)-5,10-methylene-5,6,7,8-tetrahydrofolate</name>
        <dbReference type="ChEBI" id="CHEBI:15636"/>
    </cofactor>
</comment>
<feature type="binding site" evidence="8">
    <location>
        <begin position="277"/>
        <end position="284"/>
    </location>
    <ligand>
        <name>FAD</name>
        <dbReference type="ChEBI" id="CHEBI:57692"/>
    </ligand>
</feature>
<dbReference type="Pfam" id="PF03441">
    <property type="entry name" value="FAD_binding_7"/>
    <property type="match status" value="1"/>
</dbReference>
<keyword evidence="12" id="KW-0456">Lyase</keyword>
<evidence type="ECO:0000256" key="4">
    <source>
        <dbReference type="ARBA" id="ARBA00022630"/>
    </source>
</evidence>
<evidence type="ECO:0000256" key="7">
    <source>
        <dbReference type="ARBA" id="ARBA00033999"/>
    </source>
</evidence>
<dbReference type="GO" id="GO:0003904">
    <property type="term" value="F:deoxyribodipyrimidine photo-lyase activity"/>
    <property type="evidence" value="ECO:0007669"/>
    <property type="project" value="UniProtKB-EC"/>
</dbReference>
<dbReference type="Pfam" id="PF00875">
    <property type="entry name" value="DNA_photolyase"/>
    <property type="match status" value="1"/>
</dbReference>
<organism evidence="12 13">
    <name type="scientific">Paracandidimonas soli</name>
    <dbReference type="NCBI Taxonomy" id="1917182"/>
    <lineage>
        <taxon>Bacteria</taxon>
        <taxon>Pseudomonadati</taxon>
        <taxon>Pseudomonadota</taxon>
        <taxon>Betaproteobacteria</taxon>
        <taxon>Burkholderiales</taxon>
        <taxon>Alcaligenaceae</taxon>
        <taxon>Paracandidimonas</taxon>
    </lineage>
</organism>
<keyword evidence="6 10" id="KW-0157">Chromophore</keyword>
<feature type="binding site" evidence="8">
    <location>
        <begin position="377"/>
        <end position="379"/>
    </location>
    <ligand>
        <name>FAD</name>
        <dbReference type="ChEBI" id="CHEBI:57692"/>
    </ligand>
</feature>
<dbReference type="InterPro" id="IPR018394">
    <property type="entry name" value="DNA_photolyase_1_CS_C"/>
</dbReference>
<dbReference type="SUPFAM" id="SSF48173">
    <property type="entry name" value="Cryptochrome/photolyase FAD-binding domain"/>
    <property type="match status" value="1"/>
</dbReference>
<dbReference type="InterPro" id="IPR036155">
    <property type="entry name" value="Crypto/Photolyase_N_sf"/>
</dbReference>
<dbReference type="AlphaFoldDB" id="A0A4R3V2D2"/>
<dbReference type="InterPro" id="IPR002081">
    <property type="entry name" value="Cryptochrome/DNA_photolyase_1"/>
</dbReference>
<dbReference type="InterPro" id="IPR014729">
    <property type="entry name" value="Rossmann-like_a/b/a_fold"/>
</dbReference>
<keyword evidence="4 8" id="KW-0285">Flavoprotein</keyword>
<gene>
    <name evidence="12" type="ORF">EV686_10442</name>
</gene>
<protein>
    <recommendedName>
        <fullName evidence="3">Deoxyribodipyrimidine photo-lyase</fullName>
        <ecNumber evidence="2">4.1.99.3</ecNumber>
    </recommendedName>
</protein>
<dbReference type="PROSITE" id="PS00691">
    <property type="entry name" value="DNA_PHOTOLYASES_1_2"/>
    <property type="match status" value="1"/>
</dbReference>
<dbReference type="GO" id="GO:0000719">
    <property type="term" value="P:photoreactive repair"/>
    <property type="evidence" value="ECO:0007669"/>
    <property type="project" value="UniProtKB-ARBA"/>
</dbReference>
<dbReference type="PRINTS" id="PR00147">
    <property type="entry name" value="DNAPHOTLYASE"/>
</dbReference>
<dbReference type="GO" id="GO:0009416">
    <property type="term" value="P:response to light stimulus"/>
    <property type="evidence" value="ECO:0007669"/>
    <property type="project" value="TreeGrafter"/>
</dbReference>
<dbReference type="GO" id="GO:0071949">
    <property type="term" value="F:FAD binding"/>
    <property type="evidence" value="ECO:0007669"/>
    <property type="project" value="TreeGrafter"/>
</dbReference>
<evidence type="ECO:0000256" key="1">
    <source>
        <dbReference type="ARBA" id="ARBA00001932"/>
    </source>
</evidence>
<evidence type="ECO:0000256" key="9">
    <source>
        <dbReference type="PIRSR" id="PIRSR602081-2"/>
    </source>
</evidence>
<dbReference type="Gene3D" id="3.40.50.620">
    <property type="entry name" value="HUPs"/>
    <property type="match status" value="1"/>
</dbReference>
<evidence type="ECO:0000256" key="5">
    <source>
        <dbReference type="ARBA" id="ARBA00022827"/>
    </source>
</evidence>
<name>A0A4R3V2D2_9BURK</name>
<dbReference type="PROSITE" id="PS51645">
    <property type="entry name" value="PHR_CRY_ALPHA_BETA"/>
    <property type="match status" value="1"/>
</dbReference>
<keyword evidence="5 8" id="KW-0274">FAD</keyword>
<dbReference type="PANTHER" id="PTHR11455">
    <property type="entry name" value="CRYPTOCHROME"/>
    <property type="match status" value="1"/>
</dbReference>
<dbReference type="SUPFAM" id="SSF52425">
    <property type="entry name" value="Cryptochrome/photolyase, N-terminal domain"/>
    <property type="match status" value="1"/>
</dbReference>
<evidence type="ECO:0000313" key="13">
    <source>
        <dbReference type="Proteomes" id="UP000294692"/>
    </source>
</evidence>
<dbReference type="OrthoDB" id="9772484at2"/>
<dbReference type="InterPro" id="IPR036134">
    <property type="entry name" value="Crypto/Photolyase_FAD-like_sf"/>
</dbReference>
<dbReference type="Gene3D" id="1.10.579.10">
    <property type="entry name" value="DNA Cyclobutane Dipyrimidine Photolyase, subunit A, domain 3"/>
    <property type="match status" value="1"/>
</dbReference>
<proteinExistence type="inferred from homology"/>